<dbReference type="InterPro" id="IPR007061">
    <property type="entry name" value="MST-like"/>
</dbReference>
<accession>A0A852X2T8</accession>
<proteinExistence type="predicted"/>
<dbReference type="EMBL" id="JACBZX010000001">
    <property type="protein sequence ID" value="NYG36787.1"/>
    <property type="molecule type" value="Genomic_DNA"/>
</dbReference>
<evidence type="ECO:0000313" key="2">
    <source>
        <dbReference type="EMBL" id="NYG36787.1"/>
    </source>
</evidence>
<evidence type="ECO:0000313" key="3">
    <source>
        <dbReference type="Proteomes" id="UP000592181"/>
    </source>
</evidence>
<comment type="caution">
    <text evidence="2">The sequence shown here is derived from an EMBL/GenBank/DDBJ whole genome shotgun (WGS) entry which is preliminary data.</text>
</comment>
<evidence type="ECO:0000256" key="1">
    <source>
        <dbReference type="SAM" id="MobiDB-lite"/>
    </source>
</evidence>
<feature type="region of interest" description="Disordered" evidence="1">
    <location>
        <begin position="1"/>
        <end position="23"/>
    </location>
</feature>
<dbReference type="InterPro" id="IPR034660">
    <property type="entry name" value="DinB/YfiT-like"/>
</dbReference>
<dbReference type="Pfam" id="PF04978">
    <property type="entry name" value="MST"/>
    <property type="match status" value="1"/>
</dbReference>
<protein>
    <recommendedName>
        <fullName evidence="4">DinB family protein</fullName>
    </recommendedName>
</protein>
<reference evidence="2 3" key="1">
    <citation type="submission" date="2020-07" db="EMBL/GenBank/DDBJ databases">
        <title>Sequencing the genomes of 1000 actinobacteria strains.</title>
        <authorList>
            <person name="Klenk H.-P."/>
        </authorList>
    </citation>
    <scope>NUCLEOTIDE SEQUENCE [LARGE SCALE GENOMIC DNA]</scope>
    <source>
        <strain evidence="2 3">DSM 24723</strain>
    </source>
</reference>
<dbReference type="AlphaFoldDB" id="A0A852X2T8"/>
<gene>
    <name evidence="2" type="ORF">BJY28_001256</name>
</gene>
<organism evidence="2 3">
    <name type="scientific">Janibacter alkaliphilus</name>
    <dbReference type="NCBI Taxonomy" id="1069963"/>
    <lineage>
        <taxon>Bacteria</taxon>
        <taxon>Bacillati</taxon>
        <taxon>Actinomycetota</taxon>
        <taxon>Actinomycetes</taxon>
        <taxon>Micrococcales</taxon>
        <taxon>Intrasporangiaceae</taxon>
        <taxon>Janibacter</taxon>
    </lineage>
</organism>
<sequence>MATARPGRPPGGTDVPARPRRRDPAYRGYVAQLLESLRASAHGLSDDQARLAPLRSALSVGGLLKHVTFVFGKDVPEAQDPGAPEGWAEAFYGSFVMRPEETLPHVLARFDAMAGSLDATLAGDLDPDEEVEQPPAPWYGITEPSTVRRRYQLVHIVEELARHAGHAEIIREEIDGASAPALVLAVTGRPENPFVTPWTPEDATS</sequence>
<dbReference type="Gene3D" id="1.20.120.450">
    <property type="entry name" value="dinb family like domain"/>
    <property type="match status" value="1"/>
</dbReference>
<dbReference type="Proteomes" id="UP000592181">
    <property type="component" value="Unassembled WGS sequence"/>
</dbReference>
<keyword evidence="3" id="KW-1185">Reference proteome</keyword>
<name>A0A852X2T8_9MICO</name>
<evidence type="ECO:0008006" key="4">
    <source>
        <dbReference type="Google" id="ProtNLM"/>
    </source>
</evidence>
<dbReference type="RefSeq" id="WP_179462239.1">
    <property type="nucleotide sequence ID" value="NZ_JACBZX010000001.1"/>
</dbReference>
<dbReference type="SUPFAM" id="SSF109854">
    <property type="entry name" value="DinB/YfiT-like putative metalloenzymes"/>
    <property type="match status" value="1"/>
</dbReference>